<dbReference type="Pfam" id="PF01783">
    <property type="entry name" value="Ribosomal_L32p"/>
    <property type="match status" value="1"/>
</dbReference>
<dbReference type="NCBIfam" id="TIGR01031">
    <property type="entry name" value="rpmF_bact"/>
    <property type="match status" value="1"/>
</dbReference>
<dbReference type="InterPro" id="IPR011332">
    <property type="entry name" value="Ribosomal_zn-bd"/>
</dbReference>
<keyword evidence="3 5" id="KW-0687">Ribonucleoprotein</keyword>
<dbReference type="InterPro" id="IPR044957">
    <property type="entry name" value="Ribosomal_bL32_bact"/>
</dbReference>
<dbReference type="GO" id="GO:0015934">
    <property type="term" value="C:large ribosomal subunit"/>
    <property type="evidence" value="ECO:0007669"/>
    <property type="project" value="InterPro"/>
</dbReference>
<dbReference type="GO" id="GO:0003735">
    <property type="term" value="F:structural constituent of ribosome"/>
    <property type="evidence" value="ECO:0007669"/>
    <property type="project" value="InterPro"/>
</dbReference>
<comment type="similarity">
    <text evidence="1 5">Belongs to the bacterial ribosomal protein bL32 family.</text>
</comment>
<dbReference type="STRING" id="1802229.A2401_03620"/>
<reference evidence="6 7" key="1">
    <citation type="journal article" date="2016" name="Nat. Commun.">
        <title>Thousands of microbial genomes shed light on interconnected biogeochemical processes in an aquifer system.</title>
        <authorList>
            <person name="Anantharaman K."/>
            <person name="Brown C.T."/>
            <person name="Hug L.A."/>
            <person name="Sharon I."/>
            <person name="Castelle C.J."/>
            <person name="Probst A.J."/>
            <person name="Thomas B.C."/>
            <person name="Singh A."/>
            <person name="Wilkins M.J."/>
            <person name="Karaoz U."/>
            <person name="Brodie E.L."/>
            <person name="Williams K.H."/>
            <person name="Hubbard S.S."/>
            <person name="Banfield J.F."/>
        </authorList>
    </citation>
    <scope>NUCLEOTIDE SEQUENCE [LARGE SCALE GENOMIC DNA]</scope>
</reference>
<evidence type="ECO:0000313" key="7">
    <source>
        <dbReference type="Proteomes" id="UP000177751"/>
    </source>
</evidence>
<dbReference type="PANTHER" id="PTHR35534">
    <property type="entry name" value="50S RIBOSOMAL PROTEIN L32"/>
    <property type="match status" value="1"/>
</dbReference>
<evidence type="ECO:0000256" key="2">
    <source>
        <dbReference type="ARBA" id="ARBA00022980"/>
    </source>
</evidence>
<evidence type="ECO:0000313" key="6">
    <source>
        <dbReference type="EMBL" id="OGZ83569.1"/>
    </source>
</evidence>
<keyword evidence="2 5" id="KW-0689">Ribosomal protein</keyword>
<evidence type="ECO:0000256" key="1">
    <source>
        <dbReference type="ARBA" id="ARBA00008560"/>
    </source>
</evidence>
<dbReference type="SUPFAM" id="SSF57829">
    <property type="entry name" value="Zn-binding ribosomal proteins"/>
    <property type="match status" value="1"/>
</dbReference>
<evidence type="ECO:0000256" key="3">
    <source>
        <dbReference type="ARBA" id="ARBA00023274"/>
    </source>
</evidence>
<evidence type="ECO:0000256" key="4">
    <source>
        <dbReference type="ARBA" id="ARBA00035178"/>
    </source>
</evidence>
<dbReference type="HAMAP" id="MF_00340">
    <property type="entry name" value="Ribosomal_bL32"/>
    <property type="match status" value="1"/>
</dbReference>
<dbReference type="EMBL" id="MHPP01000032">
    <property type="protein sequence ID" value="OGZ83569.1"/>
    <property type="molecule type" value="Genomic_DNA"/>
</dbReference>
<dbReference type="PANTHER" id="PTHR35534:SF1">
    <property type="entry name" value="LARGE RIBOSOMAL SUBUNIT PROTEIN BL32"/>
    <property type="match status" value="1"/>
</dbReference>
<dbReference type="Proteomes" id="UP000177751">
    <property type="component" value="Unassembled WGS sequence"/>
</dbReference>
<evidence type="ECO:0000256" key="5">
    <source>
        <dbReference type="HAMAP-Rule" id="MF_00340"/>
    </source>
</evidence>
<comment type="caution">
    <text evidence="6">The sequence shown here is derived from an EMBL/GenBank/DDBJ whole genome shotgun (WGS) entry which is preliminary data.</text>
</comment>
<protein>
    <recommendedName>
        <fullName evidence="4 5">Large ribosomal subunit protein bL32</fullName>
    </recommendedName>
</protein>
<dbReference type="InterPro" id="IPR002677">
    <property type="entry name" value="Ribosomal_bL32"/>
</dbReference>
<dbReference type="AlphaFoldDB" id="A0A1G2J8Y3"/>
<organism evidence="6 7">
    <name type="scientific">Candidatus Staskawiczbacteria bacterium RIFOXYC1_FULL_38_18</name>
    <dbReference type="NCBI Taxonomy" id="1802229"/>
    <lineage>
        <taxon>Bacteria</taxon>
        <taxon>Candidatus Staskawicziibacteriota</taxon>
    </lineage>
</organism>
<sequence>MAVPRHKHTRSKVGKTRMHKNIKRVVLGVCPKCKKPVLSHTVCRNCGFYKGQEVINVLASLTKKEKKAREKEIKQAEAQQK</sequence>
<accession>A0A1G2J8Y3</accession>
<proteinExistence type="inferred from homology"/>
<gene>
    <name evidence="5" type="primary">rpmF</name>
    <name evidence="6" type="ORF">A2401_03620</name>
</gene>
<dbReference type="GO" id="GO:0006412">
    <property type="term" value="P:translation"/>
    <property type="evidence" value="ECO:0007669"/>
    <property type="project" value="UniProtKB-UniRule"/>
</dbReference>
<name>A0A1G2J8Y3_9BACT</name>